<evidence type="ECO:0000313" key="5">
    <source>
        <dbReference type="Proteomes" id="UP000016480"/>
    </source>
</evidence>
<comment type="subcellular location">
    <subcellularLocation>
        <location evidence="1">Secreted</location>
    </subcellularLocation>
</comment>
<comment type="caution">
    <text evidence="4">The sequence shown here is derived from an EMBL/GenBank/DDBJ whole genome shotgun (WGS) entry which is preliminary data.</text>
</comment>
<dbReference type="InterPro" id="IPR013783">
    <property type="entry name" value="Ig-like_fold"/>
</dbReference>
<name>A0A8T0CDG2_9GAMM</name>
<dbReference type="Gene3D" id="2.60.40.10">
    <property type="entry name" value="Immunoglobulins"/>
    <property type="match status" value="1"/>
</dbReference>
<dbReference type="PANTHER" id="PTHR32305:SF15">
    <property type="entry name" value="PROTEIN RHSA-RELATED"/>
    <property type="match status" value="1"/>
</dbReference>
<dbReference type="InterPro" id="IPR022385">
    <property type="entry name" value="Rhs_assc_core"/>
</dbReference>
<dbReference type="PANTHER" id="PTHR32305">
    <property type="match status" value="1"/>
</dbReference>
<gene>
    <name evidence="4" type="ORF">PRUB_a2614</name>
</gene>
<dbReference type="InterPro" id="IPR003284">
    <property type="entry name" value="Sal_SpvB"/>
</dbReference>
<dbReference type="Gene3D" id="2.180.10.10">
    <property type="entry name" value="RHS repeat-associated core"/>
    <property type="match status" value="2"/>
</dbReference>
<dbReference type="InterPro" id="IPR011047">
    <property type="entry name" value="Quinoprotein_ADH-like_sf"/>
</dbReference>
<dbReference type="Gene3D" id="2.40.128.630">
    <property type="match status" value="1"/>
</dbReference>
<dbReference type="EMBL" id="AHCD03000027">
    <property type="protein sequence ID" value="KAF7788055.1"/>
    <property type="molecule type" value="Genomic_DNA"/>
</dbReference>
<protein>
    <submittedName>
        <fullName evidence="4">Uncharacterized protein</fullName>
    </submittedName>
</protein>
<evidence type="ECO:0000256" key="2">
    <source>
        <dbReference type="ARBA" id="ARBA00022525"/>
    </source>
</evidence>
<dbReference type="GO" id="GO:0005576">
    <property type="term" value="C:extracellular region"/>
    <property type="evidence" value="ECO:0007669"/>
    <property type="project" value="UniProtKB-SubCell"/>
</dbReference>
<dbReference type="NCBIfam" id="TIGR03696">
    <property type="entry name" value="Rhs_assc_core"/>
    <property type="match status" value="1"/>
</dbReference>
<accession>A0A8T0CDG2</accession>
<keyword evidence="2" id="KW-0964">Secreted</keyword>
<dbReference type="Pfam" id="PF03534">
    <property type="entry name" value="SpvB"/>
    <property type="match status" value="1"/>
</dbReference>
<dbReference type="GO" id="GO:0005737">
    <property type="term" value="C:cytoplasm"/>
    <property type="evidence" value="ECO:0007669"/>
    <property type="project" value="InterPro"/>
</dbReference>
<dbReference type="SUPFAM" id="SSF50998">
    <property type="entry name" value="Quinoprotein alcohol dehydrogenase-like"/>
    <property type="match status" value="1"/>
</dbReference>
<dbReference type="InterPro" id="IPR028994">
    <property type="entry name" value="Integrin_alpha_N"/>
</dbReference>
<evidence type="ECO:0000256" key="3">
    <source>
        <dbReference type="ARBA" id="ARBA00023026"/>
    </source>
</evidence>
<organism evidence="4 5">
    <name type="scientific">Pseudoalteromonas rubra</name>
    <dbReference type="NCBI Taxonomy" id="43658"/>
    <lineage>
        <taxon>Bacteria</taxon>
        <taxon>Pseudomonadati</taxon>
        <taxon>Pseudomonadota</taxon>
        <taxon>Gammaproteobacteria</taxon>
        <taxon>Alteromonadales</taxon>
        <taxon>Pseudoalteromonadaceae</taxon>
        <taxon>Pseudoalteromonas</taxon>
    </lineage>
</organism>
<sequence length="3518" mass="387049">MSLRLMNHNSESDPEYYCDRDIKVNDNTAPELVSATYSGTDNEVSYDARSAFSKVIFKDVNKDVTSFKLSYEIYLNGVKREDSGATRVCDLKLNKDGFYECGKSIWKSQFIANATYKFKAVLEDSKGNTASHTYSYLIKEENTPPTLQVKIDGTEAEDGGEYEVVSGDNLTLEVKGHDNDDGYSNRIDKIELNIGNGYTDVASFTDNTCERSTRTLKCTGIVIPVTQPISGMEVRVTDRAGASQTKSFNVSLATPPEVTLAATNTSPFIDESVTLTATASHTSGIKEYKICRAPGNYQAINNGCATAVKTCSTSSTNCTMTLDAPGQSGQFTYYAYAVTNEGASNAFSQVINYANFFGISVKAPTKSSYLIGLFPLDFTVYASAFSRRTADGKVPKLTSLTLYRNGTPVTDGISISPSIDNLELPLASSSADAKRISFSWRPSNKDAGDNIELTLVATDNDGNSSTARLPGIALIEEKVDEPEVPEIQLKDLGAGLIEVNFSRFRNTSRLNMRATLDGAPYPMKASEVNVYGKISYLTTIQTKFADHGKRLRVYAYGTRIHNRELIQGEEGSSELITVVNHETKSHAPVFNSDITQAGGHFTLNWAANTDGVTQSYQLAAWKGLPSDRSRAPHSVLATTTGTSHQVTDIVRGHYTYEIRACNSQGVCTAGQQHTVEHIAPYIDTAKIEECGAECTEPKAKVTVSGVGFSASQSALYARLRGTGDTFYIPPQSLSLNGYTLTGTLPEIVHDGLLDNGVEITITNGVLSGDAENNTYLENTIILDETGSAQRPNLRGREFTVSENKVLYVGGEEGGLKAHKVNLDGDLQYLWTYPESNHQNVPVTAKPLVRLEPIAETAGARKIDNIYFGSLNHHFYRLTYDPIANLEVTTKWQFQTQGEIRAGAQFDQNNALLIGSMDEALYSLDAKTGLANWHYTFPRSGGIVMPPKVSASGHIYVTTADREVHVIDQRMIGANAVKWQEIDALALQFEDEIKEWEAQWWHPDQNTDGLVVLTKAMLVLLQRTPSKTELSFMAYLMVNGHPLNEMINALINIDPALSESSNAQFISTLFEYLLLKDGADQVLSGAKYGSGDQAYWVGVLEMGVTRADVIIDLLGQSSNQYEAAAFNLLKYFYGHCLVSDYCDFDYDSDKDGLSDRLEEAIGTNPADHRDGLHIPTLSATEQSGIIEFMLTAPGRVEEYQLYALQPGNPQYQLFATLDADKTKADNVGALTKIFKQNGSYQFKALACVKLPDSLADKVVSRCSNNYSNEAQVIITSSAVEGSPSVALPSVEVAPEQAPSESVLLAHARLQPTTGSFRVTESGAASYSVPIALPAGITGVQPEVSLNYSSQGGDGLVALGWNLSATSGISRCRQTKAQDGQFKGLTLSEDDRYCLDGQRLISKAVQTHSGSFEGEQIADEYMTEIDAQITVYKLGEGSQSQFVVLAKDGSVKRYGASETSRTNLTDADGVVHTMSWMLSEVKDNLGHQSTTINYVYTELTDPDHSANSEKVLSEINYSGNRVVFTHEVGALRHAGYVDTAKVTQFARLSNIEVFNHEGAELAHYDLDFVDAVNGTRLLQSIAHCRGSVCRAPVSFRYDAFANKLDFEAFSNVYSKERMDNALSSVTLADLKATGLAQLVTLEQTDKGAKRYTLCVYQGHTYQAAEELACRDIYRKDDQESVSMFAIDHDLDGRQTLMINLRSEHTSDANPGYWAHYALSDNNQLQTLSLPEGWPANHYMREIKPADLNGDGYADLVYKHKKDDPNLYVRLADPETKAFGHQYVLGTDVGEGNFYGYGDFTSKGTDWHVIDMNFDGLADIVALKCNSTHCNNDDAKRLAVHYNQGETGYGGFNPFLTETIASDEKIELLTPSDVNGDGLVDLMYLATPTYNHDVKQWHVQLNQSSERVKFRRVFIATAKSSNDALSVSELIPPMSMDIDKNGKADLFFKEKNTKKWRRYEWSTQSESFTKLSDNAFELAVDTRGGDFAFFSDYDGNGVADILIKHDYGVSVRYNLSQRPTAGMLLEVNQGYAGHTNNTTIHYGLMSDRAVYTDLNDDLTTDLGIFNAQQLLVSKMTGAGVLVASVETDSPSNRSGALSADTAKVDYHYQGARVQFGGRGPLGFKALKTTTQKDGKTFETTTRYHQAFPFTGMPYSTQKRMQTADTSELLSISVNEYSKHKTQQLNDVTAYRVYNSDSRECTAVVDSGMSVSAYTCTDTTTLQDTYGNVENLTVNTYEVDASSAEYFTTVGATGTVQHSVVTENQYGTTDVHKRLGRLSETKVTHSGAGLTAISKTSHFEYYPENHAHENMLYKEVVGKGLGCEYELTTEHSYDSFGNKVKVQSENTACTGVERETRTSETIFDAQGRFVLHTKKSGSKSTLSLISEKVRTVEIGRHSYTRRNVFGQPLELIDNNGVLTNLTYDHFGGKVGSYSKTGAQAYSYFTACGSNENCVVRLNKEVNGVLREKHSLDKMGRTYSVSKLTVLENQWLTSEYQFDRYGRNDVVIEAGSKAVTSTYDALDRVTNVYDANSGTESETKFEGRKTTVTVRGSDIRDQVKSTLSNAIGQTVQVIDNINHTLDYTYNALGAQLTVQSSAEAANDRLLSTITYDDMGRKESVQDSDRGYWQYTYNAFGELLTQTDARGVKLTMDYDFLGRKIKQEQTTPEGVFAEGTSTWVYGDTNDTVHRLISSSQGSDWGQTYYYDQLGRAAATLTSLDSTSQCAGQVSFVGSTGDLRITDGSNLDPIDNLCVIQQSFYDSYSRLALQFDDYRRDEQGEFIEARGVAMTYQNGQLLAKTEARNSNKGQVYYKVTALNARGQVTTYEKGGVTMNITYDQKGMVEKIADSNFAIQSDVYSFDSLGNLISRKQIGMDTRTYHYDDMNRVLGVNNVDLFKYSASGNLTEKADYLIGTDVDCPGYEGSSVLVLGRWTQRYGEDNTPLHAISSRSRIASSSCLGTLPAKTESFSFDANGNQIARSGSDGTTSIEYSARNKAVEMTGNGETVTFRYDANNRRYKRVDGSKTVYYVGALELTKPKGEDGKSVINRYIGNDAQQTYYDTGMSKTKWLFTDHQGSTIVVTNSEHKVLTRYAYDIFGKQREVEQNSELMGDVFNNISDNLRAYTGHEPVSLGGDKRIIHMNGRIYDAETGRFMQADPVVQAPSNLQNYNAYSYVLNNPLSYTDPSGYLFKKLHKLTKKINRQIIRGVVKVFGAEITSIAGNMLTAFCGPAQAACAAAWNYEFTRAMGGSSSQAFKAGLTSVATSQLGGGGGFENVFARFMFDGIVGGIMSDINGGNFGHGFWAAGLNSAVGGGNYVSNPIGNVLISAVVGGTISKVTGGKFKNGAYSAAFVTAMRTDWGIAMGQEGDLDYGLDGLSEEQKQRNYEMNLNYVKKGMEATRDILGDEITLPKIEVVDQTELGIRKAEVDCGMLGCEPNMRISKQYLQSGKFSASYYLGSAYHELMHFNDPNFTNYKSGMYERFFGYGSSSRHKQIIDNTGILSRETTLYGTQLRAISDRFKKLIGN</sequence>
<evidence type="ECO:0000256" key="1">
    <source>
        <dbReference type="ARBA" id="ARBA00004613"/>
    </source>
</evidence>
<dbReference type="InterPro" id="IPR050708">
    <property type="entry name" value="T6SS_VgrG/RHS"/>
</dbReference>
<evidence type="ECO:0000313" key="4">
    <source>
        <dbReference type="EMBL" id="KAF7788055.1"/>
    </source>
</evidence>
<dbReference type="SUPFAM" id="SSF69318">
    <property type="entry name" value="Integrin alpha N-terminal domain"/>
    <property type="match status" value="2"/>
</dbReference>
<reference evidence="4 5" key="1">
    <citation type="journal article" date="2012" name="J. Bacteriol.">
        <title>Genome sequence of the cycloprodigiosin-producing bacterial strain Pseudoalteromonas rubra ATCC 29570(T).</title>
        <authorList>
            <person name="Xie B.B."/>
            <person name="Shu Y.L."/>
            <person name="Qin Q.L."/>
            <person name="Rong J.C."/>
            <person name="Zhang X.Y."/>
            <person name="Chen X.L."/>
            <person name="Zhou B.C."/>
            <person name="Zhang Y.Z."/>
        </authorList>
    </citation>
    <scope>NUCLEOTIDE SEQUENCE [LARGE SCALE GENOMIC DNA]</scope>
    <source>
        <strain evidence="4 5">DSM 6842</strain>
    </source>
</reference>
<keyword evidence="3" id="KW-0843">Virulence</keyword>
<dbReference type="Proteomes" id="UP000016480">
    <property type="component" value="Unassembled WGS sequence"/>
</dbReference>
<proteinExistence type="predicted"/>